<accession>A0A8T3BCS9</accession>
<protein>
    <submittedName>
        <fullName evidence="1">Uncharacterized protein</fullName>
    </submittedName>
</protein>
<name>A0A8T3BCS9_DENNO</name>
<evidence type="ECO:0000313" key="1">
    <source>
        <dbReference type="EMBL" id="KAI0509775.1"/>
    </source>
</evidence>
<gene>
    <name evidence="1" type="ORF">KFK09_010371</name>
</gene>
<organism evidence="1 2">
    <name type="scientific">Dendrobium nobile</name>
    <name type="common">Orchid</name>
    <dbReference type="NCBI Taxonomy" id="94219"/>
    <lineage>
        <taxon>Eukaryota</taxon>
        <taxon>Viridiplantae</taxon>
        <taxon>Streptophyta</taxon>
        <taxon>Embryophyta</taxon>
        <taxon>Tracheophyta</taxon>
        <taxon>Spermatophyta</taxon>
        <taxon>Magnoliopsida</taxon>
        <taxon>Liliopsida</taxon>
        <taxon>Asparagales</taxon>
        <taxon>Orchidaceae</taxon>
        <taxon>Epidendroideae</taxon>
        <taxon>Malaxideae</taxon>
        <taxon>Dendrobiinae</taxon>
        <taxon>Dendrobium</taxon>
    </lineage>
</organism>
<comment type="caution">
    <text evidence="1">The sequence shown here is derived from an EMBL/GenBank/DDBJ whole genome shotgun (WGS) entry which is preliminary data.</text>
</comment>
<keyword evidence="2" id="KW-1185">Reference proteome</keyword>
<dbReference type="EMBL" id="JAGYWB010000009">
    <property type="protein sequence ID" value="KAI0509775.1"/>
    <property type="molecule type" value="Genomic_DNA"/>
</dbReference>
<proteinExistence type="predicted"/>
<sequence length="65" mass="7869">MFIFITYKIETNCSTYKLFINQFINCKRVYNKFEYEKLETINYTLMICSNAPQRNCFKTLSSIMI</sequence>
<reference evidence="1" key="1">
    <citation type="journal article" date="2022" name="Front. Genet.">
        <title>Chromosome-Scale Assembly of the Dendrobium nobile Genome Provides Insights Into the Molecular Mechanism of the Biosynthesis of the Medicinal Active Ingredient of Dendrobium.</title>
        <authorList>
            <person name="Xu Q."/>
            <person name="Niu S.-C."/>
            <person name="Li K.-L."/>
            <person name="Zheng P.-J."/>
            <person name="Zhang X.-J."/>
            <person name="Jia Y."/>
            <person name="Liu Y."/>
            <person name="Niu Y.-X."/>
            <person name="Yu L.-H."/>
            <person name="Chen D.-F."/>
            <person name="Zhang G.-Q."/>
        </authorList>
    </citation>
    <scope>NUCLEOTIDE SEQUENCE</scope>
    <source>
        <tissue evidence="1">Leaf</tissue>
    </source>
</reference>
<dbReference type="AlphaFoldDB" id="A0A8T3BCS9"/>
<evidence type="ECO:0000313" key="2">
    <source>
        <dbReference type="Proteomes" id="UP000829196"/>
    </source>
</evidence>
<dbReference type="Proteomes" id="UP000829196">
    <property type="component" value="Unassembled WGS sequence"/>
</dbReference>